<dbReference type="STRING" id="5364.A0A5C3NP13"/>
<dbReference type="PANTHER" id="PTHR12917">
    <property type="entry name" value="ASPARTYL PROTEASE DDI-RELATED"/>
    <property type="match status" value="1"/>
</dbReference>
<name>A0A5C3NP13_9AGAM</name>
<dbReference type="EMBL" id="ML213504">
    <property type="protein sequence ID" value="TFK55391.1"/>
    <property type="molecule type" value="Genomic_DNA"/>
</dbReference>
<dbReference type="PANTHER" id="PTHR12917:SF1">
    <property type="entry name" value="AT13091P"/>
    <property type="match status" value="1"/>
</dbReference>
<evidence type="ECO:0000256" key="1">
    <source>
        <dbReference type="ARBA" id="ARBA00009136"/>
    </source>
</evidence>
<dbReference type="Proteomes" id="UP000305948">
    <property type="component" value="Unassembled WGS sequence"/>
</dbReference>
<feature type="domain" description="Aspartic peptidase DDI1-type" evidence="5">
    <location>
        <begin position="12"/>
        <end position="45"/>
    </location>
</feature>
<evidence type="ECO:0000313" key="7">
    <source>
        <dbReference type="Proteomes" id="UP000305948"/>
    </source>
</evidence>
<dbReference type="Pfam" id="PF09668">
    <property type="entry name" value="Asp_protease"/>
    <property type="match status" value="1"/>
</dbReference>
<keyword evidence="4" id="KW-0378">Hydrolase</keyword>
<keyword evidence="3" id="KW-0064">Aspartyl protease</keyword>
<dbReference type="InterPro" id="IPR019103">
    <property type="entry name" value="Peptidase_aspartic_DDI1-type"/>
</dbReference>
<keyword evidence="2" id="KW-0645">Protease</keyword>
<evidence type="ECO:0000256" key="4">
    <source>
        <dbReference type="ARBA" id="ARBA00022801"/>
    </source>
</evidence>
<dbReference type="OrthoDB" id="1047367at2759"/>
<organism evidence="6 7">
    <name type="scientific">Heliocybe sulcata</name>
    <dbReference type="NCBI Taxonomy" id="5364"/>
    <lineage>
        <taxon>Eukaryota</taxon>
        <taxon>Fungi</taxon>
        <taxon>Dikarya</taxon>
        <taxon>Basidiomycota</taxon>
        <taxon>Agaricomycotina</taxon>
        <taxon>Agaricomycetes</taxon>
        <taxon>Gloeophyllales</taxon>
        <taxon>Gloeophyllaceae</taxon>
        <taxon>Heliocybe</taxon>
    </lineage>
</organism>
<sequence length="54" mass="6022">MENLEHALEYSPESFGRVTMLYVPVEVNGTAIKAFVDSGAQQTISMYFTSMSRS</sequence>
<keyword evidence="7" id="KW-1185">Reference proteome</keyword>
<dbReference type="SUPFAM" id="SSF50630">
    <property type="entry name" value="Acid proteases"/>
    <property type="match status" value="1"/>
</dbReference>
<comment type="similarity">
    <text evidence="1">Belongs to the DDI1 family.</text>
</comment>
<dbReference type="Gene3D" id="2.40.70.10">
    <property type="entry name" value="Acid Proteases"/>
    <property type="match status" value="1"/>
</dbReference>
<dbReference type="AlphaFoldDB" id="A0A5C3NP13"/>
<evidence type="ECO:0000259" key="5">
    <source>
        <dbReference type="Pfam" id="PF09668"/>
    </source>
</evidence>
<dbReference type="GO" id="GO:0004190">
    <property type="term" value="F:aspartic-type endopeptidase activity"/>
    <property type="evidence" value="ECO:0007669"/>
    <property type="project" value="UniProtKB-KW"/>
</dbReference>
<proteinExistence type="inferred from homology"/>
<reference evidence="6 7" key="1">
    <citation type="journal article" date="2019" name="Nat. Ecol. Evol.">
        <title>Megaphylogeny resolves global patterns of mushroom evolution.</title>
        <authorList>
            <person name="Varga T."/>
            <person name="Krizsan K."/>
            <person name="Foldi C."/>
            <person name="Dima B."/>
            <person name="Sanchez-Garcia M."/>
            <person name="Sanchez-Ramirez S."/>
            <person name="Szollosi G.J."/>
            <person name="Szarkandi J.G."/>
            <person name="Papp V."/>
            <person name="Albert L."/>
            <person name="Andreopoulos W."/>
            <person name="Angelini C."/>
            <person name="Antonin V."/>
            <person name="Barry K.W."/>
            <person name="Bougher N.L."/>
            <person name="Buchanan P."/>
            <person name="Buyck B."/>
            <person name="Bense V."/>
            <person name="Catcheside P."/>
            <person name="Chovatia M."/>
            <person name="Cooper J."/>
            <person name="Damon W."/>
            <person name="Desjardin D."/>
            <person name="Finy P."/>
            <person name="Geml J."/>
            <person name="Haridas S."/>
            <person name="Hughes K."/>
            <person name="Justo A."/>
            <person name="Karasinski D."/>
            <person name="Kautmanova I."/>
            <person name="Kiss B."/>
            <person name="Kocsube S."/>
            <person name="Kotiranta H."/>
            <person name="LaButti K.M."/>
            <person name="Lechner B.E."/>
            <person name="Liimatainen K."/>
            <person name="Lipzen A."/>
            <person name="Lukacs Z."/>
            <person name="Mihaltcheva S."/>
            <person name="Morgado L.N."/>
            <person name="Niskanen T."/>
            <person name="Noordeloos M.E."/>
            <person name="Ohm R.A."/>
            <person name="Ortiz-Santana B."/>
            <person name="Ovrebo C."/>
            <person name="Racz N."/>
            <person name="Riley R."/>
            <person name="Savchenko A."/>
            <person name="Shiryaev A."/>
            <person name="Soop K."/>
            <person name="Spirin V."/>
            <person name="Szebenyi C."/>
            <person name="Tomsovsky M."/>
            <person name="Tulloss R.E."/>
            <person name="Uehling J."/>
            <person name="Grigoriev I.V."/>
            <person name="Vagvolgyi C."/>
            <person name="Papp T."/>
            <person name="Martin F.M."/>
            <person name="Miettinen O."/>
            <person name="Hibbett D.S."/>
            <person name="Nagy L.G."/>
        </authorList>
    </citation>
    <scope>NUCLEOTIDE SEQUENCE [LARGE SCALE GENOMIC DNA]</scope>
    <source>
        <strain evidence="6 7">OMC1185</strain>
    </source>
</reference>
<evidence type="ECO:0000256" key="3">
    <source>
        <dbReference type="ARBA" id="ARBA00022750"/>
    </source>
</evidence>
<evidence type="ECO:0000256" key="2">
    <source>
        <dbReference type="ARBA" id="ARBA00022670"/>
    </source>
</evidence>
<evidence type="ECO:0000313" key="6">
    <source>
        <dbReference type="EMBL" id="TFK55391.1"/>
    </source>
</evidence>
<dbReference type="GO" id="GO:0006508">
    <property type="term" value="P:proteolysis"/>
    <property type="evidence" value="ECO:0007669"/>
    <property type="project" value="UniProtKB-KW"/>
</dbReference>
<dbReference type="InterPro" id="IPR021109">
    <property type="entry name" value="Peptidase_aspartic_dom_sf"/>
</dbReference>
<accession>A0A5C3NP13</accession>
<protein>
    <recommendedName>
        <fullName evidence="5">Aspartic peptidase DDI1-type domain-containing protein</fullName>
    </recommendedName>
</protein>
<gene>
    <name evidence="6" type="ORF">OE88DRAFT_612846</name>
</gene>